<dbReference type="AlphaFoldDB" id="A0A8H4VNG8"/>
<dbReference type="Pfam" id="PF08549">
    <property type="entry name" value="SWI-SNF_Ssr4_N"/>
    <property type="match status" value="1"/>
</dbReference>
<gene>
    <name evidence="4" type="ORF">D9613_005985</name>
</gene>
<evidence type="ECO:0000259" key="3">
    <source>
        <dbReference type="Pfam" id="PF20497"/>
    </source>
</evidence>
<dbReference type="GO" id="GO:0006338">
    <property type="term" value="P:chromatin remodeling"/>
    <property type="evidence" value="ECO:0007669"/>
    <property type="project" value="InterPro"/>
</dbReference>
<feature type="region of interest" description="Disordered" evidence="1">
    <location>
        <begin position="213"/>
        <end position="260"/>
    </location>
</feature>
<accession>A0A8H4VNG8</accession>
<evidence type="ECO:0000313" key="5">
    <source>
        <dbReference type="Proteomes" id="UP000521872"/>
    </source>
</evidence>
<name>A0A8H4VNG8_9AGAR</name>
<dbReference type="EMBL" id="JAACJL010000030">
    <property type="protein sequence ID" value="KAF4617141.1"/>
    <property type="molecule type" value="Genomic_DNA"/>
</dbReference>
<dbReference type="InterPro" id="IPR046464">
    <property type="entry name" value="SWI-SNF_Ssr4_C"/>
</dbReference>
<feature type="domain" description="SWI/SNF and RSC complexes subunit Ssr4 C-terminal" evidence="3">
    <location>
        <begin position="252"/>
        <end position="285"/>
    </location>
</feature>
<evidence type="ECO:0000313" key="4">
    <source>
        <dbReference type="EMBL" id="KAF4617141.1"/>
    </source>
</evidence>
<reference evidence="4 5" key="1">
    <citation type="submission" date="2019-12" db="EMBL/GenBank/DDBJ databases">
        <authorList>
            <person name="Floudas D."/>
            <person name="Bentzer J."/>
            <person name="Ahren D."/>
            <person name="Johansson T."/>
            <person name="Persson P."/>
            <person name="Tunlid A."/>
        </authorList>
    </citation>
    <scope>NUCLEOTIDE SEQUENCE [LARGE SCALE GENOMIC DNA]</scope>
    <source>
        <strain evidence="4 5">CBS 102.39</strain>
    </source>
</reference>
<dbReference type="InterPro" id="IPR013859">
    <property type="entry name" value="Ssr4_N"/>
</dbReference>
<organism evidence="4 5">
    <name type="scientific">Agrocybe pediades</name>
    <dbReference type="NCBI Taxonomy" id="84607"/>
    <lineage>
        <taxon>Eukaryota</taxon>
        <taxon>Fungi</taxon>
        <taxon>Dikarya</taxon>
        <taxon>Basidiomycota</taxon>
        <taxon>Agaricomycotina</taxon>
        <taxon>Agaricomycetes</taxon>
        <taxon>Agaricomycetidae</taxon>
        <taxon>Agaricales</taxon>
        <taxon>Agaricineae</taxon>
        <taxon>Strophariaceae</taxon>
        <taxon>Agrocybe</taxon>
    </lineage>
</organism>
<dbReference type="Proteomes" id="UP000521872">
    <property type="component" value="Unassembled WGS sequence"/>
</dbReference>
<comment type="caution">
    <text evidence="4">The sequence shown here is derived from an EMBL/GenBank/DDBJ whole genome shotgun (WGS) entry which is preliminary data.</text>
</comment>
<proteinExistence type="predicted"/>
<evidence type="ECO:0000256" key="1">
    <source>
        <dbReference type="SAM" id="MobiDB-lite"/>
    </source>
</evidence>
<feature type="region of interest" description="Disordered" evidence="1">
    <location>
        <begin position="321"/>
        <end position="358"/>
    </location>
</feature>
<dbReference type="Pfam" id="PF20497">
    <property type="entry name" value="SWI-SNF_Ssr4_C"/>
    <property type="match status" value="1"/>
</dbReference>
<protein>
    <recommendedName>
        <fullName evidence="6">SWI/SNF and RSC complexes subunit ssr4</fullName>
    </recommendedName>
</protein>
<evidence type="ECO:0008006" key="6">
    <source>
        <dbReference type="Google" id="ProtNLM"/>
    </source>
</evidence>
<evidence type="ECO:0000259" key="2">
    <source>
        <dbReference type="Pfam" id="PF08549"/>
    </source>
</evidence>
<keyword evidence="5" id="KW-1185">Reference proteome</keyword>
<sequence length="358" mass="39583">MNLQQAQSEGLCLRFPETIPVQQQALANDVVATFLVKGAGMAMTTPFAWSYIDKPSDGTTLLLFLPPNSPFPNDGIRFLDSEVKYIVPLGQRELEIYEAKFGYVPGGPNQAPEPAASRLRRRYRLIKGGNTSLILVHYTRGPPTQVPPAMLNQPVRNYPLRPVNEPAVFIAGEKAGQKVFPPGSQMHASSGPPPATIGLGMAYTQQQAMLAQQNSTMEALERRRERERQQERAAREREAAGGARPPQSRVMEEEDSGDEIDQISTRTLALARYKRNHDWMNDVFTQAAFDTLKLSGPARSPYSMFSLAEIQEKTAKLQAEVEALQSKSDQRRADQIRASQTSSGDDISMHVVGDPMTA</sequence>
<feature type="compositionally biased region" description="Basic and acidic residues" evidence="1">
    <location>
        <begin position="219"/>
        <end position="239"/>
    </location>
</feature>
<feature type="domain" description="SWI/SNF and RSC complexes subunit Ssr4 N-terminal" evidence="2">
    <location>
        <begin position="23"/>
        <end position="148"/>
    </location>
</feature>